<organism evidence="2 3">
    <name type="scientific">Neoroseomonas marina</name>
    <dbReference type="NCBI Taxonomy" id="1232220"/>
    <lineage>
        <taxon>Bacteria</taxon>
        <taxon>Pseudomonadati</taxon>
        <taxon>Pseudomonadota</taxon>
        <taxon>Alphaproteobacteria</taxon>
        <taxon>Acetobacterales</taxon>
        <taxon>Acetobacteraceae</taxon>
        <taxon>Neoroseomonas</taxon>
    </lineage>
</organism>
<evidence type="ECO:0000256" key="1">
    <source>
        <dbReference type="SAM" id="Phobius"/>
    </source>
</evidence>
<dbReference type="PANTHER" id="PTHR41795">
    <property type="entry name" value="EXOPOLYSACCHARIDE SYNTHESIS PROTEIN"/>
    <property type="match status" value="1"/>
</dbReference>
<dbReference type="AlphaFoldDB" id="A0A848EHR6"/>
<sequence>MDRLEQAAEGAERVSVQDLARAIGERSYGPFILLPAVLDISPVGTAPGAPTVLAAILVVFAAQRAVGRHHLWLPRLIARRTVGAQRLHKTVGLIRPVGDRMDRWFHGRLPALFQEPVVRAAAITCVVLALLMPPLEIIPFATTLASAPIALFGLAFVFRDGVLMLGAFAAAAGAMGGALWLAAGYLGSG</sequence>
<dbReference type="PIRSF" id="PIRSF033239">
    <property type="entry name" value="ExoD"/>
    <property type="match status" value="1"/>
</dbReference>
<evidence type="ECO:0000313" key="3">
    <source>
        <dbReference type="Proteomes" id="UP000548582"/>
    </source>
</evidence>
<dbReference type="Proteomes" id="UP000548582">
    <property type="component" value="Unassembled WGS sequence"/>
</dbReference>
<gene>
    <name evidence="2" type="ORF">GWK16_17075</name>
</gene>
<dbReference type="PANTHER" id="PTHR41795:SF1">
    <property type="entry name" value="EXOPOLYSACCHARIDE SYNTHESIS PROTEIN"/>
    <property type="match status" value="1"/>
</dbReference>
<protein>
    <submittedName>
        <fullName evidence="2">Exopolysaccharide biosynthesis protein</fullName>
    </submittedName>
</protein>
<dbReference type="InterPro" id="IPR010331">
    <property type="entry name" value="ExoD"/>
</dbReference>
<proteinExistence type="predicted"/>
<feature type="transmembrane region" description="Helical" evidence="1">
    <location>
        <begin position="165"/>
        <end position="186"/>
    </location>
</feature>
<comment type="caution">
    <text evidence="2">The sequence shown here is derived from an EMBL/GenBank/DDBJ whole genome shotgun (WGS) entry which is preliminary data.</text>
</comment>
<dbReference type="EMBL" id="JABBKX010000006">
    <property type="protein sequence ID" value="NMJ42963.1"/>
    <property type="molecule type" value="Genomic_DNA"/>
</dbReference>
<evidence type="ECO:0000313" key="2">
    <source>
        <dbReference type="EMBL" id="NMJ42963.1"/>
    </source>
</evidence>
<feature type="transmembrane region" description="Helical" evidence="1">
    <location>
        <begin position="48"/>
        <end position="66"/>
    </location>
</feature>
<keyword evidence="3" id="KW-1185">Reference proteome</keyword>
<keyword evidence="1" id="KW-0812">Transmembrane</keyword>
<feature type="transmembrane region" description="Helical" evidence="1">
    <location>
        <begin position="137"/>
        <end position="158"/>
    </location>
</feature>
<accession>A0A848EHR6</accession>
<feature type="transmembrane region" description="Helical" evidence="1">
    <location>
        <begin position="109"/>
        <end position="131"/>
    </location>
</feature>
<keyword evidence="1" id="KW-0472">Membrane</keyword>
<keyword evidence="1" id="KW-1133">Transmembrane helix</keyword>
<reference evidence="2 3" key="1">
    <citation type="submission" date="2020-03" db="EMBL/GenBank/DDBJ databases">
        <authorList>
            <person name="Sun Q."/>
        </authorList>
    </citation>
    <scope>NUCLEOTIDE SEQUENCE [LARGE SCALE GENOMIC DNA]</scope>
    <source>
        <strain evidence="2 3">JC162</strain>
    </source>
</reference>
<dbReference type="Pfam" id="PF06055">
    <property type="entry name" value="ExoD"/>
    <property type="match status" value="1"/>
</dbReference>
<name>A0A848EHR6_9PROT</name>